<dbReference type="Proteomes" id="UP000371041">
    <property type="component" value="Chromosome"/>
</dbReference>
<keyword evidence="2" id="KW-1185">Reference proteome</keyword>
<dbReference type="EMBL" id="CP045929">
    <property type="protein sequence ID" value="QGK69122.1"/>
    <property type="molecule type" value="Genomic_DNA"/>
</dbReference>
<evidence type="ECO:0000313" key="2">
    <source>
        <dbReference type="Proteomes" id="UP000371041"/>
    </source>
</evidence>
<proteinExistence type="predicted"/>
<dbReference type="AlphaFoldDB" id="A0A5Q3Q3V4"/>
<sequence>MSHRVPVELVRHVAASTGLPEPTAARVVTDVVEFFSETTEDYVRRRHTELRQRGRRNSQIWELLGAELARRPVAAGTLSERQLRRIVYG</sequence>
<evidence type="ECO:0000313" key="1">
    <source>
        <dbReference type="EMBL" id="QGK69122.1"/>
    </source>
</evidence>
<organism evidence="1 2">
    <name type="scientific">Allosaccharopolyspora coralli</name>
    <dbReference type="NCBI Taxonomy" id="2665642"/>
    <lineage>
        <taxon>Bacteria</taxon>
        <taxon>Bacillati</taxon>
        <taxon>Actinomycetota</taxon>
        <taxon>Actinomycetes</taxon>
        <taxon>Pseudonocardiales</taxon>
        <taxon>Pseudonocardiaceae</taxon>
        <taxon>Allosaccharopolyspora</taxon>
    </lineage>
</organism>
<protein>
    <submittedName>
        <fullName evidence="1">Uncharacterized protein</fullName>
    </submittedName>
</protein>
<accession>A0A5Q3Q3V4</accession>
<name>A0A5Q3Q3V4_9PSEU</name>
<reference evidence="2" key="1">
    <citation type="submission" date="2019-11" db="EMBL/GenBank/DDBJ databases">
        <title>The complete genome sequence of Saccharopolyspora sp. E2A.</title>
        <authorList>
            <person name="Zhang G."/>
        </authorList>
    </citation>
    <scope>NUCLEOTIDE SEQUENCE [LARGE SCALE GENOMIC DNA]</scope>
    <source>
        <strain evidence="2">E2A</strain>
    </source>
</reference>
<dbReference type="KEGG" id="sace:GIY23_05855"/>
<gene>
    <name evidence="1" type="ORF">GIY23_05855</name>
</gene>
<dbReference type="RefSeq" id="WP_154075723.1">
    <property type="nucleotide sequence ID" value="NZ_CP045929.1"/>
</dbReference>